<evidence type="ECO:0000313" key="3">
    <source>
        <dbReference type="Proteomes" id="UP000594260"/>
    </source>
</evidence>
<feature type="compositionally biased region" description="Polar residues" evidence="1">
    <location>
        <begin position="106"/>
        <end position="116"/>
    </location>
</feature>
<dbReference type="Proteomes" id="UP000594260">
    <property type="component" value="Unplaced"/>
</dbReference>
<feature type="region of interest" description="Disordered" evidence="1">
    <location>
        <begin position="105"/>
        <end position="144"/>
    </location>
</feature>
<feature type="region of interest" description="Disordered" evidence="1">
    <location>
        <begin position="471"/>
        <end position="507"/>
    </location>
</feature>
<feature type="compositionally biased region" description="Low complexity" evidence="1">
    <location>
        <begin position="161"/>
        <end position="177"/>
    </location>
</feature>
<evidence type="ECO:0000313" key="2">
    <source>
        <dbReference type="EnsemblMetazoa" id="XP_022651349"/>
    </source>
</evidence>
<dbReference type="GeneID" id="111246283"/>
<reference evidence="2" key="1">
    <citation type="submission" date="2021-01" db="UniProtKB">
        <authorList>
            <consortium name="EnsemblMetazoa"/>
        </authorList>
    </citation>
    <scope>IDENTIFICATION</scope>
</reference>
<evidence type="ECO:0000256" key="1">
    <source>
        <dbReference type="SAM" id="MobiDB-lite"/>
    </source>
</evidence>
<name>A0A7M7JG69_VARDE</name>
<dbReference type="OrthoDB" id="10664009at2759"/>
<dbReference type="RefSeq" id="XP_022651349.1">
    <property type="nucleotide sequence ID" value="XM_022795614.1"/>
</dbReference>
<organism evidence="2 3">
    <name type="scientific">Varroa destructor</name>
    <name type="common">Honeybee mite</name>
    <dbReference type="NCBI Taxonomy" id="109461"/>
    <lineage>
        <taxon>Eukaryota</taxon>
        <taxon>Metazoa</taxon>
        <taxon>Ecdysozoa</taxon>
        <taxon>Arthropoda</taxon>
        <taxon>Chelicerata</taxon>
        <taxon>Arachnida</taxon>
        <taxon>Acari</taxon>
        <taxon>Parasitiformes</taxon>
        <taxon>Mesostigmata</taxon>
        <taxon>Gamasina</taxon>
        <taxon>Dermanyssoidea</taxon>
        <taxon>Varroidae</taxon>
        <taxon>Varroa</taxon>
    </lineage>
</organism>
<feature type="compositionally biased region" description="Polar residues" evidence="1">
    <location>
        <begin position="187"/>
        <end position="210"/>
    </location>
</feature>
<dbReference type="EnsemblMetazoa" id="XM_022795614">
    <property type="protein sequence ID" value="XP_022651349"/>
    <property type="gene ID" value="LOC111246283"/>
</dbReference>
<protein>
    <submittedName>
        <fullName evidence="2">Uncharacterized protein</fullName>
    </submittedName>
</protein>
<feature type="region of interest" description="Disordered" evidence="1">
    <location>
        <begin position="438"/>
        <end position="459"/>
    </location>
</feature>
<dbReference type="InParanoid" id="A0A7M7JG69"/>
<sequence>MTYSCRSKISNNSQPTTVTARLVITTEHNPLTSIKMVDKNVFKMDVNLMQRFRSLKTPSESIERLLPKTFASGANFNVNPPVLPKQSAIELGPIDSISARHLHSAKPTTPVNRPNDTSAKLTSSSLSTKQISNAPKSAASVSKHPVTKASLQALVAAAAKAEPSSKSSSLPPAQSTSGGSPIKAEGLSQTPKSQTTSMTDKPTSPNTSVKTAGEPKDVMVQKEDLYCLKFNGLSVDIASDESMNDLTCPMLSETNIENAIKAIASAARLQAMEFSEENVPAKNGNNKRACVNRQFGGKQQTPRKISGDLIQVDSTTSLANSRTEDTLASPGTVKRPLPQIEHKSLTSSYSNPPDDGNGISSQESQTPANPLSLNGYLDPSNRPACFGIKKARIKITKRRNPNREREFNQPFVTQGANTECQIEHPEKCAADQSEVEKLDTTLKSRPIPTSPDLSVKEEPVDFVDLLSLPDEPEEASKENEAQTAPHSPPTKLDPASGQSSSNDLCRMGAQEGTPAFCESLNARLSIFEPNNNLQKQSVRQIACAPINHQFRRRLQQMLDISSWKKSLLSHTFFKEEPARRVGVAESRTEKISQLAGTTLTPLSESSLTNPERNLKGTSNLEVSPFRLDPILNSVVSTVKETASHSSEVIILEDDTPTPPSKLNRTRTAFVKRSLLATSPSATIQPETNNNRLSASVTPLNTQPRSAVIPVQRVAPVCVDTSVQHIDNIPVHTQAVESGHAIGLASDQEQHIQNLLPRGPPFVATPTVIKATCIPTIQTTNHCQFKRTPAIENMATFDPNPPVLAVSPPRTVHGPTAEIQEGSPVAKFVTTHLGLTSALLPSPPKLVQKAIHHSPLPNTVQNMANPSNSVNNNNGVIGMSQKRALHRLIPSQPNSYLGTAFQQAAHQSGQKSQTQHRTPNNCSVQVHVQAPVAPALQHQIGHPRHTLRLQPSQQQQQRIREEQQLVLPPSLPPQEKLYQCGYCGLTGSDMAVVAMHIATCGS</sequence>
<feature type="compositionally biased region" description="Polar residues" evidence="1">
    <location>
        <begin position="358"/>
        <end position="372"/>
    </location>
</feature>
<feature type="compositionally biased region" description="Low complexity" evidence="1">
    <location>
        <begin position="117"/>
        <end position="129"/>
    </location>
</feature>
<feature type="region of interest" description="Disordered" evidence="1">
    <location>
        <begin position="316"/>
        <end position="379"/>
    </location>
</feature>
<dbReference type="KEGG" id="vde:111246283"/>
<feature type="region of interest" description="Disordered" evidence="1">
    <location>
        <begin position="161"/>
        <end position="216"/>
    </location>
</feature>
<proteinExistence type="predicted"/>
<feature type="region of interest" description="Disordered" evidence="1">
    <location>
        <begin position="592"/>
        <end position="617"/>
    </location>
</feature>
<accession>A0A7M7JG69</accession>
<feature type="compositionally biased region" description="Low complexity" evidence="1">
    <location>
        <begin position="597"/>
        <end position="608"/>
    </location>
</feature>
<dbReference type="AlphaFoldDB" id="A0A7M7JG69"/>
<keyword evidence="3" id="KW-1185">Reference proteome</keyword>